<reference evidence="1" key="2">
    <citation type="journal article" date="2015" name="Fish Shellfish Immunol.">
        <title>Early steps in the European eel (Anguilla anguilla)-Vibrio vulnificus interaction in the gills: Role of the RtxA13 toxin.</title>
        <authorList>
            <person name="Callol A."/>
            <person name="Pajuelo D."/>
            <person name="Ebbesson L."/>
            <person name="Teles M."/>
            <person name="MacKenzie S."/>
            <person name="Amaro C."/>
        </authorList>
    </citation>
    <scope>NUCLEOTIDE SEQUENCE</scope>
</reference>
<sequence length="29" mass="3274">MCLVNKNSTYCSRFPFSNICYSAVLAGQR</sequence>
<reference evidence="1" key="1">
    <citation type="submission" date="2014-11" db="EMBL/GenBank/DDBJ databases">
        <authorList>
            <person name="Amaro Gonzalez C."/>
        </authorList>
    </citation>
    <scope>NUCLEOTIDE SEQUENCE</scope>
</reference>
<accession>A0A0E9QL06</accession>
<dbReference type="EMBL" id="GBXM01091829">
    <property type="protein sequence ID" value="JAH16748.1"/>
    <property type="molecule type" value="Transcribed_RNA"/>
</dbReference>
<organism evidence="1">
    <name type="scientific">Anguilla anguilla</name>
    <name type="common">European freshwater eel</name>
    <name type="synonym">Muraena anguilla</name>
    <dbReference type="NCBI Taxonomy" id="7936"/>
    <lineage>
        <taxon>Eukaryota</taxon>
        <taxon>Metazoa</taxon>
        <taxon>Chordata</taxon>
        <taxon>Craniata</taxon>
        <taxon>Vertebrata</taxon>
        <taxon>Euteleostomi</taxon>
        <taxon>Actinopterygii</taxon>
        <taxon>Neopterygii</taxon>
        <taxon>Teleostei</taxon>
        <taxon>Anguilliformes</taxon>
        <taxon>Anguillidae</taxon>
        <taxon>Anguilla</taxon>
    </lineage>
</organism>
<dbReference type="AlphaFoldDB" id="A0A0E9QL06"/>
<proteinExistence type="predicted"/>
<evidence type="ECO:0000313" key="1">
    <source>
        <dbReference type="EMBL" id="JAH16748.1"/>
    </source>
</evidence>
<protein>
    <submittedName>
        <fullName evidence="1">Uncharacterized protein</fullName>
    </submittedName>
</protein>
<name>A0A0E9QL06_ANGAN</name>